<proteinExistence type="predicted"/>
<dbReference type="AlphaFoldDB" id="A0A3P7M0M8"/>
<protein>
    <submittedName>
        <fullName evidence="1">Uncharacterized protein</fullName>
    </submittedName>
</protein>
<gene>
    <name evidence="1" type="ORF">SVUK_LOCUS19900</name>
</gene>
<evidence type="ECO:0000313" key="2">
    <source>
        <dbReference type="Proteomes" id="UP000270094"/>
    </source>
</evidence>
<organism evidence="1 2">
    <name type="scientific">Strongylus vulgaris</name>
    <name type="common">Blood worm</name>
    <dbReference type="NCBI Taxonomy" id="40348"/>
    <lineage>
        <taxon>Eukaryota</taxon>
        <taxon>Metazoa</taxon>
        <taxon>Ecdysozoa</taxon>
        <taxon>Nematoda</taxon>
        <taxon>Chromadorea</taxon>
        <taxon>Rhabditida</taxon>
        <taxon>Rhabditina</taxon>
        <taxon>Rhabditomorpha</taxon>
        <taxon>Strongyloidea</taxon>
        <taxon>Strongylidae</taxon>
        <taxon>Strongylus</taxon>
    </lineage>
</organism>
<dbReference type="Proteomes" id="UP000270094">
    <property type="component" value="Unassembled WGS sequence"/>
</dbReference>
<sequence>MPMIHGALRNNNRDKWFESSISPTVAVLTAVTEGVTIALLA</sequence>
<name>A0A3P7M0M8_STRVU</name>
<reference evidence="1 2" key="1">
    <citation type="submission" date="2018-11" db="EMBL/GenBank/DDBJ databases">
        <authorList>
            <consortium name="Pathogen Informatics"/>
        </authorList>
    </citation>
    <scope>NUCLEOTIDE SEQUENCE [LARGE SCALE GENOMIC DNA]</scope>
</reference>
<accession>A0A3P7M0M8</accession>
<evidence type="ECO:0000313" key="1">
    <source>
        <dbReference type="EMBL" id="VDM84902.1"/>
    </source>
</evidence>
<keyword evidence="2" id="KW-1185">Reference proteome</keyword>
<dbReference type="EMBL" id="UYYB01134271">
    <property type="protein sequence ID" value="VDM84902.1"/>
    <property type="molecule type" value="Genomic_DNA"/>
</dbReference>